<dbReference type="PROSITE" id="PS51186">
    <property type="entry name" value="GNAT"/>
    <property type="match status" value="1"/>
</dbReference>
<keyword evidence="5" id="KW-1185">Reference proteome</keyword>
<dbReference type="InterPro" id="IPR016181">
    <property type="entry name" value="Acyl_CoA_acyltransferase"/>
</dbReference>
<evidence type="ECO:0000256" key="2">
    <source>
        <dbReference type="ARBA" id="ARBA00023315"/>
    </source>
</evidence>
<dbReference type="Pfam" id="PF13508">
    <property type="entry name" value="Acetyltransf_7"/>
    <property type="match status" value="1"/>
</dbReference>
<gene>
    <name evidence="4" type="ORF">ACFPCV_28250</name>
</gene>
<dbReference type="PANTHER" id="PTHR43877">
    <property type="entry name" value="AMINOALKYLPHOSPHONATE N-ACETYLTRANSFERASE-RELATED-RELATED"/>
    <property type="match status" value="1"/>
</dbReference>
<comment type="caution">
    <text evidence="4">The sequence shown here is derived from an EMBL/GenBank/DDBJ whole genome shotgun (WGS) entry which is preliminary data.</text>
</comment>
<accession>A0ABV9S6Q5</accession>
<organism evidence="4 5">
    <name type="scientific">Actinophytocola glycyrrhizae</name>
    <dbReference type="NCBI Taxonomy" id="2044873"/>
    <lineage>
        <taxon>Bacteria</taxon>
        <taxon>Bacillati</taxon>
        <taxon>Actinomycetota</taxon>
        <taxon>Actinomycetes</taxon>
        <taxon>Pseudonocardiales</taxon>
        <taxon>Pseudonocardiaceae</taxon>
    </lineage>
</organism>
<evidence type="ECO:0000256" key="1">
    <source>
        <dbReference type="ARBA" id="ARBA00022679"/>
    </source>
</evidence>
<evidence type="ECO:0000313" key="4">
    <source>
        <dbReference type="EMBL" id="MFC4857405.1"/>
    </source>
</evidence>
<reference evidence="5" key="1">
    <citation type="journal article" date="2019" name="Int. J. Syst. Evol. Microbiol.">
        <title>The Global Catalogue of Microorganisms (GCM) 10K type strain sequencing project: providing services to taxonomists for standard genome sequencing and annotation.</title>
        <authorList>
            <consortium name="The Broad Institute Genomics Platform"/>
            <consortium name="The Broad Institute Genome Sequencing Center for Infectious Disease"/>
            <person name="Wu L."/>
            <person name="Ma J."/>
        </authorList>
    </citation>
    <scope>NUCLEOTIDE SEQUENCE [LARGE SCALE GENOMIC DNA]</scope>
    <source>
        <strain evidence="5">ZS-22-S1</strain>
    </source>
</reference>
<protein>
    <submittedName>
        <fullName evidence="4">GNAT family N-acetyltransferase</fullName>
    </submittedName>
</protein>
<dbReference type="Gene3D" id="3.40.630.30">
    <property type="match status" value="1"/>
</dbReference>
<dbReference type="InterPro" id="IPR000182">
    <property type="entry name" value="GNAT_dom"/>
</dbReference>
<name>A0ABV9S6Q5_9PSEU</name>
<evidence type="ECO:0000313" key="5">
    <source>
        <dbReference type="Proteomes" id="UP001595859"/>
    </source>
</evidence>
<dbReference type="CDD" id="cd04301">
    <property type="entry name" value="NAT_SF"/>
    <property type="match status" value="1"/>
</dbReference>
<sequence>MRNLRVRPALRGDREFLFAVRRAALRAYVEQTVGWDEADQRVAADKEFAELPFAVVEESGRHVGYVCVIHRTECDFVDEIALLPEAQGRGIGTRLLRDILLAAQRRGVPVRLSVFVSNPAQSLYARLGFEVVRVEGPRMAMEWTPRNA</sequence>
<dbReference type="EMBL" id="JBHSIS010000020">
    <property type="protein sequence ID" value="MFC4857405.1"/>
    <property type="molecule type" value="Genomic_DNA"/>
</dbReference>
<keyword evidence="2" id="KW-0012">Acyltransferase</keyword>
<dbReference type="Proteomes" id="UP001595859">
    <property type="component" value="Unassembled WGS sequence"/>
</dbReference>
<dbReference type="SUPFAM" id="SSF55729">
    <property type="entry name" value="Acyl-CoA N-acyltransferases (Nat)"/>
    <property type="match status" value="1"/>
</dbReference>
<dbReference type="InterPro" id="IPR050832">
    <property type="entry name" value="Bact_Acetyltransf"/>
</dbReference>
<feature type="domain" description="N-acetyltransferase" evidence="3">
    <location>
        <begin position="4"/>
        <end position="146"/>
    </location>
</feature>
<dbReference type="RefSeq" id="WP_378059405.1">
    <property type="nucleotide sequence ID" value="NZ_JBHSIS010000020.1"/>
</dbReference>
<evidence type="ECO:0000259" key="3">
    <source>
        <dbReference type="PROSITE" id="PS51186"/>
    </source>
</evidence>
<keyword evidence="1" id="KW-0808">Transferase</keyword>
<dbReference type="PANTHER" id="PTHR43877:SF2">
    <property type="entry name" value="AMINOALKYLPHOSPHONATE N-ACETYLTRANSFERASE-RELATED"/>
    <property type="match status" value="1"/>
</dbReference>
<proteinExistence type="predicted"/>